<evidence type="ECO:0000313" key="4">
    <source>
        <dbReference type="RefSeq" id="XP_017024160.2"/>
    </source>
</evidence>
<reference evidence="4" key="1">
    <citation type="submission" date="2025-08" db="UniProtKB">
        <authorList>
            <consortium name="RefSeq"/>
        </authorList>
    </citation>
    <scope>IDENTIFICATION</scope>
    <source>
        <strain evidence="4">14028-0561.14</strain>
        <tissue evidence="4">Whole fly</tissue>
    </source>
</reference>
<organism evidence="3 4">
    <name type="scientific">Drosophila kikkawai</name>
    <name type="common">Fruit fly</name>
    <dbReference type="NCBI Taxonomy" id="30033"/>
    <lineage>
        <taxon>Eukaryota</taxon>
        <taxon>Metazoa</taxon>
        <taxon>Ecdysozoa</taxon>
        <taxon>Arthropoda</taxon>
        <taxon>Hexapoda</taxon>
        <taxon>Insecta</taxon>
        <taxon>Pterygota</taxon>
        <taxon>Neoptera</taxon>
        <taxon>Endopterygota</taxon>
        <taxon>Diptera</taxon>
        <taxon>Brachycera</taxon>
        <taxon>Muscomorpha</taxon>
        <taxon>Ephydroidea</taxon>
        <taxon>Drosophilidae</taxon>
        <taxon>Drosophila</taxon>
        <taxon>Sophophora</taxon>
    </lineage>
</organism>
<feature type="region of interest" description="Disordered" evidence="1">
    <location>
        <begin position="28"/>
        <end position="47"/>
    </location>
</feature>
<feature type="compositionally biased region" description="Low complexity" evidence="1">
    <location>
        <begin position="138"/>
        <end position="152"/>
    </location>
</feature>
<name>A0A6P4I7M0_DROKI</name>
<feature type="signal peptide" evidence="2">
    <location>
        <begin position="1"/>
        <end position="22"/>
    </location>
</feature>
<feature type="chain" id="PRO_5047079211" evidence="2">
    <location>
        <begin position="23"/>
        <end position="589"/>
    </location>
</feature>
<feature type="region of interest" description="Disordered" evidence="1">
    <location>
        <begin position="74"/>
        <end position="377"/>
    </location>
</feature>
<feature type="compositionally biased region" description="Gly residues" evidence="1">
    <location>
        <begin position="188"/>
        <end position="208"/>
    </location>
</feature>
<keyword evidence="2" id="KW-0732">Signal</keyword>
<keyword evidence="3" id="KW-1185">Reference proteome</keyword>
<gene>
    <name evidence="4" type="primary">LOC108076014</name>
</gene>
<feature type="compositionally biased region" description="Low complexity" evidence="1">
    <location>
        <begin position="34"/>
        <end position="45"/>
    </location>
</feature>
<dbReference type="OrthoDB" id="7872060at2759"/>
<feature type="compositionally biased region" description="Low complexity" evidence="1">
    <location>
        <begin position="505"/>
        <end position="522"/>
    </location>
</feature>
<dbReference type="Proteomes" id="UP001652661">
    <property type="component" value="Chromosome X"/>
</dbReference>
<dbReference type="RefSeq" id="XP_017024160.2">
    <property type="nucleotide sequence ID" value="XM_017168671.3"/>
</dbReference>
<proteinExistence type="predicted"/>
<feature type="compositionally biased region" description="Polar residues" evidence="1">
    <location>
        <begin position="324"/>
        <end position="339"/>
    </location>
</feature>
<feature type="compositionally biased region" description="Polar residues" evidence="1">
    <location>
        <begin position="251"/>
        <end position="315"/>
    </location>
</feature>
<feature type="region of interest" description="Disordered" evidence="1">
    <location>
        <begin position="462"/>
        <end position="589"/>
    </location>
</feature>
<evidence type="ECO:0000256" key="1">
    <source>
        <dbReference type="SAM" id="MobiDB-lite"/>
    </source>
</evidence>
<feature type="compositionally biased region" description="Polar residues" evidence="1">
    <location>
        <begin position="486"/>
        <end position="498"/>
    </location>
</feature>
<accession>A0A6P4I7M0</accession>
<feature type="compositionally biased region" description="Polar residues" evidence="1">
    <location>
        <begin position="211"/>
        <end position="239"/>
    </location>
</feature>
<evidence type="ECO:0000256" key="2">
    <source>
        <dbReference type="SAM" id="SignalP"/>
    </source>
</evidence>
<dbReference type="GeneID" id="108076014"/>
<dbReference type="AlphaFoldDB" id="A0A6P4I7M0"/>
<feature type="compositionally biased region" description="Polar residues" evidence="1">
    <location>
        <begin position="524"/>
        <end position="533"/>
    </location>
</feature>
<protein>
    <submittedName>
        <fullName evidence="4">G-box-binding factor</fullName>
    </submittedName>
</protein>
<feature type="compositionally biased region" description="Low complexity" evidence="1">
    <location>
        <begin position="534"/>
        <end position="571"/>
    </location>
</feature>
<feature type="compositionally biased region" description="Low complexity" evidence="1">
    <location>
        <begin position="161"/>
        <end position="187"/>
    </location>
</feature>
<sequence>MKHRGVQIFLLASLLGLSSIQAVVVTGGGSQQLGNNNRNGYRYNGPAHKYLPAEETQHHPQDFNGPFNKEYYEGQRHQEQQEENSWQSAFSQQQQQQDHQGNQQQQHQQQGLAYPQPHLQGHHHLNQISGYQPHPEGSLHQSQGHQQSQPHHSVGHHQEGHQQQQYHHNDQQQQQQDLGQQQNHHQQGPGGLGGHGGPGGLGGLGGPIGSESWNSNRGQGAHQQQNEYLQQRVESWQQGNQGGLEGGADSWNFNRGQQPGDSWNSNRGQQPGDSWNSNHGQQPADSWNSNRGQQPGDSWNSNRGQQPGDSWNSNRGHNEHTPQRGESWQQLGNSESYNSERGPATSHRQAGSQGGLGASENWNSHREHSEAWPGSYQNQHQFSDSLWHPIREHELEKLPTAEAHASSQKTFAKPGGDVKLVPSYTLSSDAEHDRFIGLDAQDSRLLSQGLPSAYRKHTFASPINQRHEEQLGGGAASSSSGKDFLQMQSHSYQLPSTHSTHREWPQPGGPSSSSSSYSPLGGNRQYSVSAYAQSSPGSHSSSPGSLSSSPGSLSSSPGSHSSSPSSLSSSPASQNGINHPSREFQAPYY</sequence>
<feature type="compositionally biased region" description="Low complexity" evidence="1">
    <location>
        <begin position="92"/>
        <end position="111"/>
    </location>
</feature>
<evidence type="ECO:0000313" key="3">
    <source>
        <dbReference type="Proteomes" id="UP001652661"/>
    </source>
</evidence>